<keyword evidence="2" id="KW-0805">Transcription regulation</keyword>
<dbReference type="GO" id="GO:0003700">
    <property type="term" value="F:DNA-binding transcription factor activity"/>
    <property type="evidence" value="ECO:0007669"/>
    <property type="project" value="InterPro"/>
</dbReference>
<reference evidence="7" key="1">
    <citation type="submission" date="2015-07" db="EMBL/GenBank/DDBJ databases">
        <title>Discovery of a poly(ethylene terephthalate assimilation.</title>
        <authorList>
            <person name="Yoshida S."/>
            <person name="Hiraga K."/>
            <person name="Takehana T."/>
            <person name="Taniguchi I."/>
            <person name="Yamaji H."/>
            <person name="Maeda Y."/>
            <person name="Toyohara K."/>
            <person name="Miyamoto K."/>
            <person name="Kimura Y."/>
            <person name="Oda K."/>
        </authorList>
    </citation>
    <scope>NUCLEOTIDE SEQUENCE [LARGE SCALE GENOMIC DNA]</scope>
    <source>
        <strain evidence="7">NBRC 110686 / TISTR 2288 / 201-F6</strain>
    </source>
</reference>
<dbReference type="PRINTS" id="PR00039">
    <property type="entry name" value="HTHLYSR"/>
</dbReference>
<evidence type="ECO:0000256" key="4">
    <source>
        <dbReference type="ARBA" id="ARBA00023163"/>
    </source>
</evidence>
<dbReference type="InterPro" id="IPR058163">
    <property type="entry name" value="LysR-type_TF_proteobact-type"/>
</dbReference>
<dbReference type="FunFam" id="1.10.10.10:FF:000001">
    <property type="entry name" value="LysR family transcriptional regulator"/>
    <property type="match status" value="1"/>
</dbReference>
<proteinExistence type="inferred from homology"/>
<dbReference type="CDD" id="cd08422">
    <property type="entry name" value="PBP2_CrgA_like"/>
    <property type="match status" value="1"/>
</dbReference>
<dbReference type="InterPro" id="IPR005119">
    <property type="entry name" value="LysR_subst-bd"/>
</dbReference>
<evidence type="ECO:0000256" key="2">
    <source>
        <dbReference type="ARBA" id="ARBA00023015"/>
    </source>
</evidence>
<protein>
    <submittedName>
        <fullName evidence="6">Transcriptional regulator, LysR family</fullName>
    </submittedName>
</protein>
<name>A0A0K8P020_PISS1</name>
<organism evidence="6 7">
    <name type="scientific">Piscinibacter sakaiensis</name>
    <name type="common">Ideonella sakaiensis</name>
    <dbReference type="NCBI Taxonomy" id="1547922"/>
    <lineage>
        <taxon>Bacteria</taxon>
        <taxon>Pseudomonadati</taxon>
        <taxon>Pseudomonadota</taxon>
        <taxon>Betaproteobacteria</taxon>
        <taxon>Burkholderiales</taxon>
        <taxon>Sphaerotilaceae</taxon>
        <taxon>Piscinibacter</taxon>
    </lineage>
</organism>
<keyword evidence="3" id="KW-0238">DNA-binding</keyword>
<dbReference type="InterPro" id="IPR036388">
    <property type="entry name" value="WH-like_DNA-bd_sf"/>
</dbReference>
<sequence length="312" mass="34083">MDRLTAMQTFVRVVEAGSFSAVAREIGATQSAVSKQVAALERALGARLLGRTTRSLGLTEEGERYFEQARRLVAEIAEAESVLRAGQQQLTGWLRVAASVGFGRLKLLPVVHDFLDRHPAVRIDLRLADGVVDLVEQGLDVALRVGHLADSSLIAHRLGHTQRLLLAHRDLVRQLQRKGPKPPRHPDELGAHDCLVYTELATRDQWTFVAGPGAAEPPGTERSVRVRGRLQTNSSEVIRGSVLAGRGIGYSPDWLFDAELASGEVVRLMPDWQTPPLPMHLVSPPQRQHSAKVRAFGDFVRAALAKRAGPSA</sequence>
<dbReference type="Pfam" id="PF00126">
    <property type="entry name" value="HTH_1"/>
    <property type="match status" value="1"/>
</dbReference>
<dbReference type="AlphaFoldDB" id="A0A0K8P020"/>
<dbReference type="PROSITE" id="PS50931">
    <property type="entry name" value="HTH_LYSR"/>
    <property type="match status" value="1"/>
</dbReference>
<dbReference type="Gene3D" id="1.10.10.10">
    <property type="entry name" value="Winged helix-like DNA-binding domain superfamily/Winged helix DNA-binding domain"/>
    <property type="match status" value="1"/>
</dbReference>
<comment type="similarity">
    <text evidence="1">Belongs to the LysR transcriptional regulatory family.</text>
</comment>
<dbReference type="Gene3D" id="3.40.190.290">
    <property type="match status" value="1"/>
</dbReference>
<evidence type="ECO:0000313" key="7">
    <source>
        <dbReference type="Proteomes" id="UP000037660"/>
    </source>
</evidence>
<feature type="domain" description="HTH lysR-type" evidence="5">
    <location>
        <begin position="1"/>
        <end position="59"/>
    </location>
</feature>
<dbReference type="SUPFAM" id="SSF53850">
    <property type="entry name" value="Periplasmic binding protein-like II"/>
    <property type="match status" value="1"/>
</dbReference>
<dbReference type="GO" id="GO:0003677">
    <property type="term" value="F:DNA binding"/>
    <property type="evidence" value="ECO:0007669"/>
    <property type="project" value="UniProtKB-KW"/>
</dbReference>
<keyword evidence="4" id="KW-0804">Transcription</keyword>
<dbReference type="STRING" id="1547922.ISF6_1724"/>
<dbReference type="Pfam" id="PF03466">
    <property type="entry name" value="LysR_substrate"/>
    <property type="match status" value="1"/>
</dbReference>
<dbReference type="RefSeq" id="WP_054019919.1">
    <property type="nucleotide sequence ID" value="NZ_BBYR01000030.1"/>
</dbReference>
<dbReference type="OrthoDB" id="9786526at2"/>
<dbReference type="SUPFAM" id="SSF46785">
    <property type="entry name" value="Winged helix' DNA-binding domain"/>
    <property type="match status" value="1"/>
</dbReference>
<evidence type="ECO:0000259" key="5">
    <source>
        <dbReference type="PROSITE" id="PS50931"/>
    </source>
</evidence>
<evidence type="ECO:0000256" key="1">
    <source>
        <dbReference type="ARBA" id="ARBA00009437"/>
    </source>
</evidence>
<dbReference type="EMBL" id="BBYR01000030">
    <property type="protein sequence ID" value="GAP35884.1"/>
    <property type="molecule type" value="Genomic_DNA"/>
</dbReference>
<dbReference type="InterPro" id="IPR000847">
    <property type="entry name" value="LysR_HTH_N"/>
</dbReference>
<dbReference type="PANTHER" id="PTHR30537">
    <property type="entry name" value="HTH-TYPE TRANSCRIPTIONAL REGULATOR"/>
    <property type="match status" value="1"/>
</dbReference>
<accession>A0A0K8P020</accession>
<dbReference type="InterPro" id="IPR036390">
    <property type="entry name" value="WH_DNA-bd_sf"/>
</dbReference>
<dbReference type="Proteomes" id="UP000037660">
    <property type="component" value="Unassembled WGS sequence"/>
</dbReference>
<comment type="caution">
    <text evidence="6">The sequence shown here is derived from an EMBL/GenBank/DDBJ whole genome shotgun (WGS) entry which is preliminary data.</text>
</comment>
<evidence type="ECO:0000256" key="3">
    <source>
        <dbReference type="ARBA" id="ARBA00023125"/>
    </source>
</evidence>
<gene>
    <name evidence="6" type="ORF">ISF6_1724</name>
</gene>
<evidence type="ECO:0000313" key="6">
    <source>
        <dbReference type="EMBL" id="GAP35884.1"/>
    </source>
</evidence>
<keyword evidence="7" id="KW-1185">Reference proteome</keyword>
<reference evidence="6 7" key="2">
    <citation type="journal article" date="2016" name="Science">
        <title>A bacterium that degrades and assimilates poly(ethylene terephthalate).</title>
        <authorList>
            <person name="Yoshida S."/>
            <person name="Hiraga K."/>
            <person name="Takehana T."/>
            <person name="Taniguchi I."/>
            <person name="Yamaji H."/>
            <person name="Maeda Y."/>
            <person name="Toyohara K."/>
            <person name="Miyamoto K."/>
            <person name="Kimura Y."/>
            <person name="Oda K."/>
        </authorList>
    </citation>
    <scope>NUCLEOTIDE SEQUENCE [LARGE SCALE GENOMIC DNA]</scope>
    <source>
        <strain evidence="7">NBRC 110686 / TISTR 2288 / 201-F6</strain>
    </source>
</reference>
<dbReference type="PANTHER" id="PTHR30537:SF80">
    <property type="entry name" value="TRANSCRIPTIONAL REGULATOR"/>
    <property type="match status" value="1"/>
</dbReference>